<evidence type="ECO:0000256" key="2">
    <source>
        <dbReference type="ARBA" id="ARBA00022801"/>
    </source>
</evidence>
<dbReference type="GO" id="GO:0005524">
    <property type="term" value="F:ATP binding"/>
    <property type="evidence" value="ECO:0007669"/>
    <property type="project" value="UniProtKB-KW"/>
</dbReference>
<dbReference type="RefSeq" id="XP_004039255.1">
    <property type="nucleotide sequence ID" value="XM_004039207.1"/>
</dbReference>
<dbReference type="GO" id="GO:0016787">
    <property type="term" value="F:hydrolase activity"/>
    <property type="evidence" value="ECO:0007669"/>
    <property type="project" value="UniProtKB-KW"/>
</dbReference>
<reference evidence="6 7" key="1">
    <citation type="submission" date="2011-07" db="EMBL/GenBank/DDBJ databases">
        <authorList>
            <person name="Coyne R."/>
            <person name="Brami D."/>
            <person name="Johnson J."/>
            <person name="Hostetler J."/>
            <person name="Hannick L."/>
            <person name="Clark T."/>
            <person name="Cassidy-Hanley D."/>
            <person name="Inman J."/>
        </authorList>
    </citation>
    <scope>NUCLEOTIDE SEQUENCE [LARGE SCALE GENOMIC DNA]</scope>
    <source>
        <strain evidence="6 7">G5</strain>
    </source>
</reference>
<evidence type="ECO:0000259" key="5">
    <source>
        <dbReference type="Pfam" id="PF13361"/>
    </source>
</evidence>
<dbReference type="Gene3D" id="3.40.50.300">
    <property type="entry name" value="P-loop containing nucleotide triphosphate hydrolases"/>
    <property type="match status" value="2"/>
</dbReference>
<sequence>MENFNFNEEQKQIILEKKYQSMQILACAGSGKTTTILYRVQYLINQNNINPTNIIITAFNISAAKQIKKKLNNLLGEKIQKQIKINNIDKIVKNWLLFQNQLNVDQLYIKEYTSKIVFLLKNNIDFSEKVLNSFEYFFFDECQDCNNEEIQLIEFFLEKEKKIILVGDIAQSIYNFREDQKFLNNKKIFFENLEKYNVKIYNLSTNFSLKEQNDTLISLIQNLIQQQKLYNYKDIAILSRNNKSLLILEEYLEIYNNNSNAQKIPFKTDIRDQNNLKKNKKDEDNKKNNIILTTIHKSKGLEWKIIFLLNLSDQVFPGTNKSIILEDERKIFYTGITRAKEKLYLSYVQYKGNFICRFIQEINNQFYQKNFMIFQETNNKKEIDNLALKNKYRSIFLEDIIQLLNKQNFEQLRKIGCLNLKKEIIQIHLQCTLGDFLVENNLVNEFMIFLKCFICRYINESLLQENIQNVQGGFDNKFCKKVLFGEFFNEEEFEFESLNEKYIKEQYIRDIICKSYESFTDRKKKSLDILQDIYNVSICQSISNFRKRLLYKREVFIHFQYNKYILKQTIKYFLPFVFKQIQTNSQNKCKIFLNQIFFDENFYFQTDFLIICGHTFFEVYFKDNDILNFEEKILLLTKVSVLKNSQNIQIQEIYVYFPLQGTMHVFNIDSGNKMFNLILTILFNARQDQIEEQAEKEANEKIFNNYTDNQYKQEQKFNCFIYIVGHILNHLDKKVFGKIQNNKILIKIQRVNVIQINKQIQIAQIQQIMIIIHIILYKEINIQINNKKQIIVIIIKKIFLL</sequence>
<dbReference type="Pfam" id="PF13361">
    <property type="entry name" value="UvrD_C"/>
    <property type="match status" value="1"/>
</dbReference>
<dbReference type="PANTHER" id="PTHR11070:SF2">
    <property type="entry name" value="ATP-DEPENDENT DNA HELICASE SRS2"/>
    <property type="match status" value="1"/>
</dbReference>
<dbReference type="GO" id="GO:0000725">
    <property type="term" value="P:recombinational repair"/>
    <property type="evidence" value="ECO:0007669"/>
    <property type="project" value="TreeGrafter"/>
</dbReference>
<dbReference type="CDD" id="cd18807">
    <property type="entry name" value="SF1_C_UvrD"/>
    <property type="match status" value="1"/>
</dbReference>
<dbReference type="GeneID" id="14910137"/>
<dbReference type="AlphaFoldDB" id="G0QLF7"/>
<dbReference type="InParanoid" id="G0QLF7"/>
<dbReference type="Proteomes" id="UP000008983">
    <property type="component" value="Unassembled WGS sequence"/>
</dbReference>
<dbReference type="OMA" id="DENMENY"/>
<dbReference type="GO" id="GO:0003677">
    <property type="term" value="F:DNA binding"/>
    <property type="evidence" value="ECO:0007669"/>
    <property type="project" value="InterPro"/>
</dbReference>
<evidence type="ECO:0000313" key="7">
    <source>
        <dbReference type="Proteomes" id="UP000008983"/>
    </source>
</evidence>
<keyword evidence="2" id="KW-0378">Hydrolase</keyword>
<dbReference type="PANTHER" id="PTHR11070">
    <property type="entry name" value="UVRD / RECB / PCRA DNA HELICASE FAMILY MEMBER"/>
    <property type="match status" value="1"/>
</dbReference>
<evidence type="ECO:0000313" key="6">
    <source>
        <dbReference type="EMBL" id="EGR33951.1"/>
    </source>
</evidence>
<keyword evidence="1" id="KW-0547">Nucleotide-binding</keyword>
<name>G0QLF7_ICHMU</name>
<dbReference type="InterPro" id="IPR027417">
    <property type="entry name" value="P-loop_NTPase"/>
</dbReference>
<keyword evidence="3" id="KW-0347">Helicase</keyword>
<proteinExistence type="predicted"/>
<dbReference type="EMBL" id="GL983253">
    <property type="protein sequence ID" value="EGR33951.1"/>
    <property type="molecule type" value="Genomic_DNA"/>
</dbReference>
<keyword evidence="4" id="KW-0067">ATP-binding</keyword>
<protein>
    <recommendedName>
        <fullName evidence="5">UvrD-like helicase C-terminal domain-containing protein</fullName>
    </recommendedName>
</protein>
<dbReference type="SUPFAM" id="SSF52540">
    <property type="entry name" value="P-loop containing nucleoside triphosphate hydrolases"/>
    <property type="match status" value="1"/>
</dbReference>
<dbReference type="eggNOG" id="KOG2108">
    <property type="taxonomic scope" value="Eukaryota"/>
</dbReference>
<dbReference type="CDD" id="cd17932">
    <property type="entry name" value="DEXQc_UvrD"/>
    <property type="match status" value="1"/>
</dbReference>
<dbReference type="GO" id="GO:0043138">
    <property type="term" value="F:3'-5' DNA helicase activity"/>
    <property type="evidence" value="ECO:0007669"/>
    <property type="project" value="TreeGrafter"/>
</dbReference>
<evidence type="ECO:0000256" key="1">
    <source>
        <dbReference type="ARBA" id="ARBA00022741"/>
    </source>
</evidence>
<accession>G0QLF7</accession>
<gene>
    <name evidence="6" type="ORF">IMG5_029931</name>
</gene>
<dbReference type="OrthoDB" id="313343at2759"/>
<evidence type="ECO:0000256" key="3">
    <source>
        <dbReference type="ARBA" id="ARBA00022806"/>
    </source>
</evidence>
<evidence type="ECO:0000256" key="4">
    <source>
        <dbReference type="ARBA" id="ARBA00022840"/>
    </source>
</evidence>
<feature type="domain" description="UvrD-like helicase C-terminal" evidence="5">
    <location>
        <begin position="61"/>
        <end position="349"/>
    </location>
</feature>
<organism evidence="6 7">
    <name type="scientific">Ichthyophthirius multifiliis</name>
    <name type="common">White spot disease agent</name>
    <name type="synonym">Ich</name>
    <dbReference type="NCBI Taxonomy" id="5932"/>
    <lineage>
        <taxon>Eukaryota</taxon>
        <taxon>Sar</taxon>
        <taxon>Alveolata</taxon>
        <taxon>Ciliophora</taxon>
        <taxon>Intramacronucleata</taxon>
        <taxon>Oligohymenophorea</taxon>
        <taxon>Hymenostomatida</taxon>
        <taxon>Ophryoglenina</taxon>
        <taxon>Ichthyophthirius</taxon>
    </lineage>
</organism>
<dbReference type="InterPro" id="IPR000212">
    <property type="entry name" value="DNA_helicase_UvrD/REP"/>
</dbReference>
<dbReference type="InterPro" id="IPR014017">
    <property type="entry name" value="DNA_helicase_UvrD-like_C"/>
</dbReference>
<dbReference type="STRING" id="857967.G0QLF7"/>
<keyword evidence="7" id="KW-1185">Reference proteome</keyword>